<comment type="similarity">
    <text evidence="2">Belongs to the NAD(P)-dependent epimerase/dehydratase family. Dihydroflavonol-4-reductase subfamily.</text>
</comment>
<evidence type="ECO:0000256" key="2">
    <source>
        <dbReference type="ARBA" id="ARBA00023445"/>
    </source>
</evidence>
<keyword evidence="1" id="KW-0560">Oxidoreductase</keyword>
<evidence type="ECO:0000256" key="1">
    <source>
        <dbReference type="ARBA" id="ARBA00023002"/>
    </source>
</evidence>
<evidence type="ECO:0000313" key="4">
    <source>
        <dbReference type="EMBL" id="KAH0598401.1"/>
    </source>
</evidence>
<protein>
    <recommendedName>
        <fullName evidence="3">NAD-dependent epimerase/dehydratase domain-containing protein</fullName>
    </recommendedName>
</protein>
<comment type="caution">
    <text evidence="4">The sequence shown here is derived from an EMBL/GenBank/DDBJ whole genome shotgun (WGS) entry which is preliminary data.</text>
</comment>
<reference evidence="4 5" key="1">
    <citation type="submission" date="2020-07" db="EMBL/GenBank/DDBJ databases">
        <title>Metarhizium humberi genome.</title>
        <authorList>
            <person name="Lysoe E."/>
        </authorList>
    </citation>
    <scope>NUCLEOTIDE SEQUENCE [LARGE SCALE GENOMIC DNA]</scope>
    <source>
        <strain evidence="4 5">ESALQ1638</strain>
    </source>
</reference>
<dbReference type="InterPro" id="IPR036291">
    <property type="entry name" value="NAD(P)-bd_dom_sf"/>
</dbReference>
<dbReference type="InterPro" id="IPR050425">
    <property type="entry name" value="NAD(P)_dehydrat-like"/>
</dbReference>
<evidence type="ECO:0000259" key="3">
    <source>
        <dbReference type="Pfam" id="PF01370"/>
    </source>
</evidence>
<organism evidence="4 5">
    <name type="scientific">Metarhizium humberi</name>
    <dbReference type="NCBI Taxonomy" id="2596975"/>
    <lineage>
        <taxon>Eukaryota</taxon>
        <taxon>Fungi</taxon>
        <taxon>Dikarya</taxon>
        <taxon>Ascomycota</taxon>
        <taxon>Pezizomycotina</taxon>
        <taxon>Sordariomycetes</taxon>
        <taxon>Hypocreomycetidae</taxon>
        <taxon>Hypocreales</taxon>
        <taxon>Clavicipitaceae</taxon>
        <taxon>Metarhizium</taxon>
    </lineage>
</organism>
<dbReference type="EMBL" id="JACEFI010000005">
    <property type="protein sequence ID" value="KAH0598401.1"/>
    <property type="molecule type" value="Genomic_DNA"/>
</dbReference>
<sequence length="405" mass="43632">MVVADYRPPTTFDSNHSTIQAQTSLAPTLQYTQHQPLNINHNFKPKQDDWRYRPGMPSPHPNTVAQYLTKPQLTGATGMIGFKTLVELLENGYTVRAAVRNQAGFDRISSLPSLQKYKPPQLTSFIVPDITVPGAYDEAVKGAKYIVHVASPIPDNSGQDHETSLIRPAIQGTVGILESALKTTGIKRVVITASVASIASSARMATGEVINENTLDVETQPPFADDLAAYAASKALAYQATRDFVAAHKPPFDVINIMPVFVFGRDETVTEASSIAKGTNGILIGPLLGHAGGYPLRGASVHVDDVARIHVLALDPKVPGNQDFLAAAAEAESVDSARSFEIVKRRYPGEYAEGVFKFDGGAEPPATGARVDGTKATRVLGVQYKTFEEQVVSVVDHFLELTGRK</sequence>
<dbReference type="Proteomes" id="UP000764110">
    <property type="component" value="Unassembled WGS sequence"/>
</dbReference>
<dbReference type="PANTHER" id="PTHR10366">
    <property type="entry name" value="NAD DEPENDENT EPIMERASE/DEHYDRATASE"/>
    <property type="match status" value="1"/>
</dbReference>
<keyword evidence="5" id="KW-1185">Reference proteome</keyword>
<name>A0A9P8MDV1_9HYPO</name>
<dbReference type="AlphaFoldDB" id="A0A9P8MDV1"/>
<dbReference type="InterPro" id="IPR001509">
    <property type="entry name" value="Epimerase_deHydtase"/>
</dbReference>
<evidence type="ECO:0000313" key="5">
    <source>
        <dbReference type="Proteomes" id="UP000764110"/>
    </source>
</evidence>
<feature type="domain" description="NAD-dependent epimerase/dehydratase" evidence="3">
    <location>
        <begin position="73"/>
        <end position="316"/>
    </location>
</feature>
<proteinExistence type="inferred from homology"/>
<dbReference type="GO" id="GO:0016616">
    <property type="term" value="F:oxidoreductase activity, acting on the CH-OH group of donors, NAD or NADP as acceptor"/>
    <property type="evidence" value="ECO:0007669"/>
    <property type="project" value="TreeGrafter"/>
</dbReference>
<dbReference type="Pfam" id="PF01370">
    <property type="entry name" value="Epimerase"/>
    <property type="match status" value="1"/>
</dbReference>
<dbReference type="SUPFAM" id="SSF51735">
    <property type="entry name" value="NAD(P)-binding Rossmann-fold domains"/>
    <property type="match status" value="1"/>
</dbReference>
<accession>A0A9P8MDV1</accession>
<dbReference type="Gene3D" id="3.40.50.720">
    <property type="entry name" value="NAD(P)-binding Rossmann-like Domain"/>
    <property type="match status" value="1"/>
</dbReference>
<gene>
    <name evidence="4" type="ORF">MHUMG1_03699</name>
</gene>
<dbReference type="PANTHER" id="PTHR10366:SF564">
    <property type="entry name" value="STEROL-4-ALPHA-CARBOXYLATE 3-DEHYDROGENASE, DECARBOXYLATING"/>
    <property type="match status" value="1"/>
</dbReference>